<reference evidence="1 2" key="1">
    <citation type="journal article" date="2014" name="Genome Announc.">
        <title>Draft Genome Sequence of Fervidicella metallireducens Strain AeBT, an Iron-Reducing Thermoanaerobe from the Great Artesian Basin.</title>
        <authorList>
            <person name="Patel B.K."/>
        </authorList>
    </citation>
    <scope>NUCLEOTIDE SEQUENCE [LARGE SCALE GENOMIC DNA]</scope>
    <source>
        <strain evidence="1 2">AeB</strain>
    </source>
</reference>
<name>A0A017S0X7_9CLOT</name>
<dbReference type="Pfam" id="PF06866">
    <property type="entry name" value="DUF1256"/>
    <property type="match status" value="1"/>
</dbReference>
<dbReference type="Proteomes" id="UP000019681">
    <property type="component" value="Unassembled WGS sequence"/>
</dbReference>
<dbReference type="AlphaFoldDB" id="A0A017S0X7"/>
<dbReference type="NCBIfam" id="TIGR02841">
    <property type="entry name" value="spore_YyaC"/>
    <property type="match status" value="1"/>
</dbReference>
<dbReference type="InterPro" id="IPR009665">
    <property type="entry name" value="YyaC"/>
</dbReference>
<accession>A0A017S0X7</accession>
<dbReference type="InterPro" id="IPR023430">
    <property type="entry name" value="Pept_HybD-like_dom_sf"/>
</dbReference>
<evidence type="ECO:0000313" key="2">
    <source>
        <dbReference type="Proteomes" id="UP000019681"/>
    </source>
</evidence>
<sequence>MRLNYEDENASEMLGQYLSSFIKEKTLIVCIGTDKCIGDCLGPLVGTFLCKSDFPHPVIGTLEKPAHAINLETVIKGIKSKYPDYFVIAIDACLGYDDCVGDIQVKMGPVHPGKGVGKTLPRVGDISIVGVVDTIDNSDLFSIRNIRLNFVMKMSEVISRALLLAANKDLF</sequence>
<dbReference type="SUPFAM" id="SSF53163">
    <property type="entry name" value="HybD-like"/>
    <property type="match status" value="1"/>
</dbReference>
<dbReference type="GO" id="GO:0008233">
    <property type="term" value="F:peptidase activity"/>
    <property type="evidence" value="ECO:0007669"/>
    <property type="project" value="UniProtKB-KW"/>
</dbReference>
<evidence type="ECO:0000313" key="1">
    <source>
        <dbReference type="EMBL" id="EYE89835.1"/>
    </source>
</evidence>
<keyword evidence="1" id="KW-0378">Hydrolase</keyword>
<keyword evidence="1" id="KW-0645">Protease</keyword>
<dbReference type="GO" id="GO:0006508">
    <property type="term" value="P:proteolysis"/>
    <property type="evidence" value="ECO:0007669"/>
    <property type="project" value="UniProtKB-KW"/>
</dbReference>
<keyword evidence="2" id="KW-1185">Reference proteome</keyword>
<dbReference type="EMBL" id="AZQP01000001">
    <property type="protein sequence ID" value="EYE89835.1"/>
    <property type="molecule type" value="Genomic_DNA"/>
</dbReference>
<dbReference type="STRING" id="1403537.Q428_00685"/>
<organism evidence="1 2">
    <name type="scientific">Fervidicella metallireducens AeB</name>
    <dbReference type="NCBI Taxonomy" id="1403537"/>
    <lineage>
        <taxon>Bacteria</taxon>
        <taxon>Bacillati</taxon>
        <taxon>Bacillota</taxon>
        <taxon>Clostridia</taxon>
        <taxon>Eubacteriales</taxon>
        <taxon>Clostridiaceae</taxon>
        <taxon>Fervidicella</taxon>
    </lineage>
</organism>
<gene>
    <name evidence="1" type="ORF">Q428_00685</name>
</gene>
<protein>
    <submittedName>
        <fullName evidence="1">Spore protease</fullName>
    </submittedName>
</protein>
<comment type="caution">
    <text evidence="1">The sequence shown here is derived from an EMBL/GenBank/DDBJ whole genome shotgun (WGS) entry which is preliminary data.</text>
</comment>
<proteinExistence type="predicted"/>